<dbReference type="EMBL" id="PQXO01000190">
    <property type="protein sequence ID" value="TGO87997.1"/>
    <property type="molecule type" value="Genomic_DNA"/>
</dbReference>
<dbReference type="AlphaFoldDB" id="A0A4Z1KU14"/>
<comment type="caution">
    <text evidence="1">The sequence shown here is derived from an EMBL/GenBank/DDBJ whole genome shotgun (WGS) entry which is preliminary data.</text>
</comment>
<keyword evidence="2" id="KW-1185">Reference proteome</keyword>
<protein>
    <submittedName>
        <fullName evidence="1">Uncharacterized protein</fullName>
    </submittedName>
</protein>
<dbReference type="Proteomes" id="UP000297280">
    <property type="component" value="Unassembled WGS sequence"/>
</dbReference>
<sequence length="192" mass="21102">MKPRSSIDHYRSEFGLENLDVAGQQMNIQILGSGIHQSFSQFSPPKNSTGNQMSEDARINSTTSRNYQSTSSSMLPLHPIIDLDEAANLLLIGTGQASHQLHIQDKGISESLPESASSWAQYNVSSINWLPYDWAPDYQLDDDTVKMIDYRTDLIGSSPITVPGETIRRPAYSANTAIFAPVPANPSANAYK</sequence>
<dbReference type="STRING" id="87229.A0A4Z1KU14"/>
<gene>
    <name evidence="1" type="ORF">BPOR_0190g00020</name>
</gene>
<proteinExistence type="predicted"/>
<name>A0A4Z1KU14_9HELO</name>
<reference evidence="1 2" key="1">
    <citation type="submission" date="2017-12" db="EMBL/GenBank/DDBJ databases">
        <title>Comparative genomics of Botrytis spp.</title>
        <authorList>
            <person name="Valero-Jimenez C.A."/>
            <person name="Tapia P."/>
            <person name="Veloso J."/>
            <person name="Silva-Moreno E."/>
            <person name="Staats M."/>
            <person name="Valdes J.H."/>
            <person name="Van Kan J.A.L."/>
        </authorList>
    </citation>
    <scope>NUCLEOTIDE SEQUENCE [LARGE SCALE GENOMIC DNA]</scope>
    <source>
        <strain evidence="1 2">MUCL3349</strain>
    </source>
</reference>
<evidence type="ECO:0000313" key="1">
    <source>
        <dbReference type="EMBL" id="TGO87997.1"/>
    </source>
</evidence>
<evidence type="ECO:0000313" key="2">
    <source>
        <dbReference type="Proteomes" id="UP000297280"/>
    </source>
</evidence>
<organism evidence="1 2">
    <name type="scientific">Botrytis porri</name>
    <dbReference type="NCBI Taxonomy" id="87229"/>
    <lineage>
        <taxon>Eukaryota</taxon>
        <taxon>Fungi</taxon>
        <taxon>Dikarya</taxon>
        <taxon>Ascomycota</taxon>
        <taxon>Pezizomycotina</taxon>
        <taxon>Leotiomycetes</taxon>
        <taxon>Helotiales</taxon>
        <taxon>Sclerotiniaceae</taxon>
        <taxon>Botrytis</taxon>
    </lineage>
</organism>
<accession>A0A4Z1KU14</accession>